<evidence type="ECO:0000256" key="4">
    <source>
        <dbReference type="ARBA" id="ARBA00022989"/>
    </source>
</evidence>
<dbReference type="RefSeq" id="WP_343886552.1">
    <property type="nucleotide sequence ID" value="NZ_BAAAKI010000016.1"/>
</dbReference>
<evidence type="ECO:0000256" key="5">
    <source>
        <dbReference type="ARBA" id="ARBA00023136"/>
    </source>
</evidence>
<feature type="transmembrane region" description="Helical" evidence="6">
    <location>
        <begin position="111"/>
        <end position="136"/>
    </location>
</feature>
<dbReference type="InterPro" id="IPR002293">
    <property type="entry name" value="AA/rel_permease1"/>
</dbReference>
<keyword evidence="3 6" id="KW-0812">Transmembrane</keyword>
<feature type="transmembrane region" description="Helical" evidence="6">
    <location>
        <begin position="372"/>
        <end position="393"/>
    </location>
</feature>
<gene>
    <name evidence="7" type="ORF">ACFP57_09965</name>
</gene>
<dbReference type="EMBL" id="JBHSUA010000019">
    <property type="protein sequence ID" value="MFC6397303.1"/>
    <property type="molecule type" value="Genomic_DNA"/>
</dbReference>
<accession>A0ABW1X2M9</accession>
<sequence>MTAAEFTATETTAPAHDEVEALGYQPQLHRQLGFGSLLVYGLLFFVPLAPVAVFGPVVNRSGGVPVLVYAVAAIVMGLSAVSYREMALRFPTAGSVYGYVRHGAGEHLGFIAGWMILLDYLMMPSLLVILASLALAHSIPGIPVVVFTLGFVLASVLLNVFGITVTTRAGLVLLAIQMAVMLTFFGFVAAAVSSGEVQLSAAPLWRAGVTPAGVLSAVSIAALSYLGFDAVATLNEEAKGGGRAVAWATTVLLGVVTVLFCLQVWAAALVSPDAAFAKGTTTTRAFYHAVDAVAPSWFSVVFTLTNAFVAIFACLVVAHASTARLLFAMGRDGVLPRFLGTTTETGVPRAAVLTTGALALVLGVALAGRAELVTSLVTFGALSSYVFLHAAVWWRCWNQERSGRLVAHLLVPLLGSVALLFALSQTEGLTRSVGLVWLAVGATVLLVQKLSARPLARPQT</sequence>
<dbReference type="Pfam" id="PF13520">
    <property type="entry name" value="AA_permease_2"/>
    <property type="match status" value="1"/>
</dbReference>
<feature type="transmembrane region" description="Helical" evidence="6">
    <location>
        <begin position="64"/>
        <end position="83"/>
    </location>
</feature>
<feature type="transmembrane region" description="Helical" evidence="6">
    <location>
        <begin position="405"/>
        <end position="423"/>
    </location>
</feature>
<dbReference type="Gene3D" id="1.20.1740.10">
    <property type="entry name" value="Amino acid/polyamine transporter I"/>
    <property type="match status" value="1"/>
</dbReference>
<comment type="subcellular location">
    <subcellularLocation>
        <location evidence="1">Cell membrane</location>
        <topology evidence="1">Multi-pass membrane protein</topology>
    </subcellularLocation>
</comment>
<feature type="transmembrane region" description="Helical" evidence="6">
    <location>
        <begin position="307"/>
        <end position="327"/>
    </location>
</feature>
<dbReference type="PIRSF" id="PIRSF006060">
    <property type="entry name" value="AA_transporter"/>
    <property type="match status" value="1"/>
</dbReference>
<feature type="transmembrane region" description="Helical" evidence="6">
    <location>
        <begin position="212"/>
        <end position="232"/>
    </location>
</feature>
<evidence type="ECO:0000256" key="3">
    <source>
        <dbReference type="ARBA" id="ARBA00022692"/>
    </source>
</evidence>
<evidence type="ECO:0000313" key="8">
    <source>
        <dbReference type="Proteomes" id="UP001596266"/>
    </source>
</evidence>
<dbReference type="InterPro" id="IPR050367">
    <property type="entry name" value="APC_superfamily"/>
</dbReference>
<feature type="transmembrane region" description="Helical" evidence="6">
    <location>
        <begin position="37"/>
        <end position="58"/>
    </location>
</feature>
<proteinExistence type="predicted"/>
<comment type="caution">
    <text evidence="7">The sequence shown here is derived from an EMBL/GenBank/DDBJ whole genome shotgun (WGS) entry which is preliminary data.</text>
</comment>
<organism evidence="7 8">
    <name type="scientific">Luteococcus sanguinis</name>
    <dbReference type="NCBI Taxonomy" id="174038"/>
    <lineage>
        <taxon>Bacteria</taxon>
        <taxon>Bacillati</taxon>
        <taxon>Actinomycetota</taxon>
        <taxon>Actinomycetes</taxon>
        <taxon>Propionibacteriales</taxon>
        <taxon>Propionibacteriaceae</taxon>
        <taxon>Luteococcus</taxon>
    </lineage>
</organism>
<keyword evidence="8" id="KW-1185">Reference proteome</keyword>
<keyword evidence="2" id="KW-1003">Cell membrane</keyword>
<reference evidence="8" key="1">
    <citation type="journal article" date="2019" name="Int. J. Syst. Evol. Microbiol.">
        <title>The Global Catalogue of Microorganisms (GCM) 10K type strain sequencing project: providing services to taxonomists for standard genome sequencing and annotation.</title>
        <authorList>
            <consortium name="The Broad Institute Genomics Platform"/>
            <consortium name="The Broad Institute Genome Sequencing Center for Infectious Disease"/>
            <person name="Wu L."/>
            <person name="Ma J."/>
        </authorList>
    </citation>
    <scope>NUCLEOTIDE SEQUENCE [LARGE SCALE GENOMIC DNA]</scope>
    <source>
        <strain evidence="8">CGMCC 1.15277</strain>
    </source>
</reference>
<dbReference type="PANTHER" id="PTHR42770">
    <property type="entry name" value="AMINO ACID TRANSPORTER-RELATED"/>
    <property type="match status" value="1"/>
</dbReference>
<feature type="transmembrane region" description="Helical" evidence="6">
    <location>
        <begin position="142"/>
        <end position="164"/>
    </location>
</feature>
<evidence type="ECO:0000256" key="1">
    <source>
        <dbReference type="ARBA" id="ARBA00004651"/>
    </source>
</evidence>
<keyword evidence="4 6" id="KW-1133">Transmembrane helix</keyword>
<name>A0ABW1X2M9_9ACTN</name>
<evidence type="ECO:0000313" key="7">
    <source>
        <dbReference type="EMBL" id="MFC6397303.1"/>
    </source>
</evidence>
<protein>
    <submittedName>
        <fullName evidence="7">APC family permease</fullName>
    </submittedName>
</protein>
<feature type="transmembrane region" description="Helical" evidence="6">
    <location>
        <begin position="429"/>
        <end position="447"/>
    </location>
</feature>
<evidence type="ECO:0000256" key="6">
    <source>
        <dbReference type="SAM" id="Phobius"/>
    </source>
</evidence>
<dbReference type="PANTHER" id="PTHR42770:SF16">
    <property type="entry name" value="AMINO ACID PERMEASE"/>
    <property type="match status" value="1"/>
</dbReference>
<feature type="transmembrane region" description="Helical" evidence="6">
    <location>
        <begin position="347"/>
        <end position="366"/>
    </location>
</feature>
<dbReference type="Proteomes" id="UP001596266">
    <property type="component" value="Unassembled WGS sequence"/>
</dbReference>
<feature type="transmembrane region" description="Helical" evidence="6">
    <location>
        <begin position="171"/>
        <end position="192"/>
    </location>
</feature>
<evidence type="ECO:0000256" key="2">
    <source>
        <dbReference type="ARBA" id="ARBA00022475"/>
    </source>
</evidence>
<feature type="transmembrane region" description="Helical" evidence="6">
    <location>
        <begin position="244"/>
        <end position="266"/>
    </location>
</feature>
<keyword evidence="5 6" id="KW-0472">Membrane</keyword>